<evidence type="ECO:0000313" key="2">
    <source>
        <dbReference type="EMBL" id="PJE58102.1"/>
    </source>
</evidence>
<evidence type="ECO:0000256" key="1">
    <source>
        <dbReference type="SAM" id="Phobius"/>
    </source>
</evidence>
<reference evidence="3" key="1">
    <citation type="submission" date="2017-09" db="EMBL/GenBank/DDBJ databases">
        <title>Depth-based differentiation of microbial function through sediment-hosted aquifers and enrichment of novel symbionts in the deep terrestrial subsurface.</title>
        <authorList>
            <person name="Probst A.J."/>
            <person name="Ladd B."/>
            <person name="Jarett J.K."/>
            <person name="Geller-Mcgrath D.E."/>
            <person name="Sieber C.M.K."/>
            <person name="Emerson J.B."/>
            <person name="Anantharaman K."/>
            <person name="Thomas B.C."/>
            <person name="Malmstrom R."/>
            <person name="Stieglmeier M."/>
            <person name="Klingl A."/>
            <person name="Woyke T."/>
            <person name="Ryan C.M."/>
            <person name="Banfield J.F."/>
        </authorList>
    </citation>
    <scope>NUCLEOTIDE SEQUENCE [LARGE SCALE GENOMIC DNA]</scope>
</reference>
<accession>A0A2M8KDV4</accession>
<keyword evidence="1" id="KW-0812">Transmembrane</keyword>
<name>A0A2M8KDV4_9BACT</name>
<feature type="transmembrane region" description="Helical" evidence="1">
    <location>
        <begin position="21"/>
        <end position="41"/>
    </location>
</feature>
<keyword evidence="1" id="KW-0472">Membrane</keyword>
<sequence>MFDDFIVNTRTKNVTATKASVIVWSSAILAGAIIAAVLAFVNEAPKRQDPESSVKIESYSSGNNEFLGLYD</sequence>
<dbReference type="Proteomes" id="UP000231450">
    <property type="component" value="Unassembled WGS sequence"/>
</dbReference>
<dbReference type="EMBL" id="PFDW01000052">
    <property type="protein sequence ID" value="PJE58102.1"/>
    <property type="molecule type" value="Genomic_DNA"/>
</dbReference>
<protein>
    <submittedName>
        <fullName evidence="2">Uncharacterized protein</fullName>
    </submittedName>
</protein>
<proteinExistence type="predicted"/>
<dbReference type="AlphaFoldDB" id="A0A2M8KDV4"/>
<comment type="caution">
    <text evidence="2">The sequence shown here is derived from an EMBL/GenBank/DDBJ whole genome shotgun (WGS) entry which is preliminary data.</text>
</comment>
<keyword evidence="1" id="KW-1133">Transmembrane helix</keyword>
<evidence type="ECO:0000313" key="3">
    <source>
        <dbReference type="Proteomes" id="UP000231450"/>
    </source>
</evidence>
<organism evidence="2 3">
    <name type="scientific">Candidatus Portnoybacteria bacterium CG10_big_fil_rev_8_21_14_0_10_36_7</name>
    <dbReference type="NCBI Taxonomy" id="1974812"/>
    <lineage>
        <taxon>Bacteria</taxon>
        <taxon>Candidatus Portnoyibacteriota</taxon>
    </lineage>
</organism>
<gene>
    <name evidence="2" type="ORF">COU81_02455</name>
</gene>